<keyword evidence="2" id="KW-1185">Reference proteome</keyword>
<protein>
    <submittedName>
        <fullName evidence="1">Uncharacterized protein</fullName>
    </submittedName>
</protein>
<dbReference type="EMBL" id="LNZH02000173">
    <property type="protein sequence ID" value="OCB88694.1"/>
    <property type="molecule type" value="Genomic_DNA"/>
</dbReference>
<dbReference type="AlphaFoldDB" id="A0A9Q5HZE3"/>
<accession>A0A9Q5HZE3</accession>
<dbReference type="Proteomes" id="UP000757232">
    <property type="component" value="Unassembled WGS sequence"/>
</dbReference>
<organism evidence="1 2">
    <name type="scientific">Sanghuangporus baumii</name>
    <name type="common">Phellinus baumii</name>
    <dbReference type="NCBI Taxonomy" id="108892"/>
    <lineage>
        <taxon>Eukaryota</taxon>
        <taxon>Fungi</taxon>
        <taxon>Dikarya</taxon>
        <taxon>Basidiomycota</taxon>
        <taxon>Agaricomycotina</taxon>
        <taxon>Agaricomycetes</taxon>
        <taxon>Hymenochaetales</taxon>
        <taxon>Hymenochaetaceae</taxon>
        <taxon>Sanghuangporus</taxon>
    </lineage>
</organism>
<reference evidence="1" key="1">
    <citation type="submission" date="2016-06" db="EMBL/GenBank/DDBJ databases">
        <title>Draft Genome sequence of the fungus Inonotus baumii.</title>
        <authorList>
            <person name="Zhu H."/>
            <person name="Lin W."/>
        </authorList>
    </citation>
    <scope>NUCLEOTIDE SEQUENCE</scope>
    <source>
        <strain evidence="1">821</strain>
    </source>
</reference>
<comment type="caution">
    <text evidence="1">The sequence shown here is derived from an EMBL/GenBank/DDBJ whole genome shotgun (WGS) entry which is preliminary data.</text>
</comment>
<sequence length="96" mass="10584">MRFEYGGRVADLEEAIPIERAVLELLPESHPKRPLKLGDLASSLRTRFGLGGRMEDLDESITLERNAPVLQPEGHPAHSVLLADLAVAFRRALSTV</sequence>
<name>A0A9Q5HZE3_SANBA</name>
<proteinExistence type="predicted"/>
<evidence type="ECO:0000313" key="1">
    <source>
        <dbReference type="EMBL" id="OCB88694.1"/>
    </source>
</evidence>
<gene>
    <name evidence="1" type="ORF">A7U60_g4168</name>
</gene>
<evidence type="ECO:0000313" key="2">
    <source>
        <dbReference type="Proteomes" id="UP000757232"/>
    </source>
</evidence>
<dbReference type="OrthoDB" id="3259646at2759"/>